<accession>A0A2A4HTT1</accession>
<reference evidence="2" key="1">
    <citation type="submission" date="2017-09" db="EMBL/GenBank/DDBJ databases">
        <authorList>
            <person name="Cho G.-S."/>
            <person name="Oguntoyinbo F.A."/>
            <person name="Cnockaert M."/>
            <person name="Kabisch J."/>
            <person name="Neve H."/>
            <person name="Bockelmann W."/>
            <person name="Wenning M."/>
            <person name="Franz C.M."/>
            <person name="Vandamme P."/>
        </authorList>
    </citation>
    <scope>NUCLEOTIDE SEQUENCE [LARGE SCALE GENOMIC DNA]</scope>
    <source>
        <strain evidence="2">MBT G8648</strain>
    </source>
</reference>
<dbReference type="Proteomes" id="UP000218677">
    <property type="component" value="Unassembled WGS sequence"/>
</dbReference>
<organism evidence="1 2">
    <name type="scientific">Vreelandella nigrificans</name>
    <dbReference type="NCBI Taxonomy" id="2042704"/>
    <lineage>
        <taxon>Bacteria</taxon>
        <taxon>Pseudomonadati</taxon>
        <taxon>Pseudomonadota</taxon>
        <taxon>Gammaproteobacteria</taxon>
        <taxon>Oceanospirillales</taxon>
        <taxon>Halomonadaceae</taxon>
        <taxon>Vreelandella</taxon>
    </lineage>
</organism>
<evidence type="ECO:0000313" key="1">
    <source>
        <dbReference type="EMBL" id="PCF97655.1"/>
    </source>
</evidence>
<dbReference type="AlphaFoldDB" id="A0A2A4HTT1"/>
<sequence length="148" mass="16611">MEDAKRLTMSYIARLAGCASCLDTRLALCANEHGYRTNHLMARRALIASERALQGIRNTQNALWSRGGDFTAVVEYEGQPPMAVTGHLELTLEFLDKAEEQLLEYLGAPTAVDDELPMIKGLLEWVRYCKWDLSNLKDSPKPAVRRTS</sequence>
<evidence type="ECO:0000313" key="2">
    <source>
        <dbReference type="Proteomes" id="UP000218677"/>
    </source>
</evidence>
<name>A0A2A4HTT1_9GAMM</name>
<protein>
    <submittedName>
        <fullName evidence="1">Uncharacterized protein</fullName>
    </submittedName>
</protein>
<comment type="caution">
    <text evidence="1">The sequence shown here is derived from an EMBL/GenBank/DDBJ whole genome shotgun (WGS) entry which is preliminary data.</text>
</comment>
<proteinExistence type="predicted"/>
<gene>
    <name evidence="1" type="ORF">CPA45_02715</name>
</gene>
<dbReference type="EMBL" id="NWUX01000001">
    <property type="protein sequence ID" value="PCF97655.1"/>
    <property type="molecule type" value="Genomic_DNA"/>
</dbReference>
<keyword evidence="2" id="KW-1185">Reference proteome</keyword>